<sequence length="58" mass="6060">MPDSFFTDGPRGRKNLARAEVQSVASLQTLCLVLGFILVVVLLVGVAEVIGTAMNGKG</sequence>
<keyword evidence="1" id="KW-0472">Membrane</keyword>
<dbReference type="EMBL" id="JAMXLR010000003">
    <property type="protein sequence ID" value="MCO6042304.1"/>
    <property type="molecule type" value="Genomic_DNA"/>
</dbReference>
<dbReference type="Proteomes" id="UP001155241">
    <property type="component" value="Unassembled WGS sequence"/>
</dbReference>
<organism evidence="2 3">
    <name type="scientific">Aeoliella straminimaris</name>
    <dbReference type="NCBI Taxonomy" id="2954799"/>
    <lineage>
        <taxon>Bacteria</taxon>
        <taxon>Pseudomonadati</taxon>
        <taxon>Planctomycetota</taxon>
        <taxon>Planctomycetia</taxon>
        <taxon>Pirellulales</taxon>
        <taxon>Lacipirellulaceae</taxon>
        <taxon>Aeoliella</taxon>
    </lineage>
</organism>
<keyword evidence="1" id="KW-1133">Transmembrane helix</keyword>
<dbReference type="AlphaFoldDB" id="A0A9X2F9M4"/>
<name>A0A9X2F9M4_9BACT</name>
<proteinExistence type="predicted"/>
<evidence type="ECO:0000313" key="3">
    <source>
        <dbReference type="Proteomes" id="UP001155241"/>
    </source>
</evidence>
<accession>A0A9X2F9M4</accession>
<protein>
    <submittedName>
        <fullName evidence="2">Uncharacterized protein</fullName>
    </submittedName>
</protein>
<comment type="caution">
    <text evidence="2">The sequence shown here is derived from an EMBL/GenBank/DDBJ whole genome shotgun (WGS) entry which is preliminary data.</text>
</comment>
<evidence type="ECO:0000313" key="2">
    <source>
        <dbReference type="EMBL" id="MCO6042304.1"/>
    </source>
</evidence>
<reference evidence="2" key="1">
    <citation type="submission" date="2022-06" db="EMBL/GenBank/DDBJ databases">
        <title>Aeoliella straminimaris, a novel planctomycete from sediments.</title>
        <authorList>
            <person name="Vitorino I.R."/>
            <person name="Lage O.M."/>
        </authorList>
    </citation>
    <scope>NUCLEOTIDE SEQUENCE</scope>
    <source>
        <strain evidence="2">ICT_H6.2</strain>
    </source>
</reference>
<keyword evidence="1" id="KW-0812">Transmembrane</keyword>
<keyword evidence="3" id="KW-1185">Reference proteome</keyword>
<gene>
    <name evidence="2" type="ORF">NG895_00150</name>
</gene>
<evidence type="ECO:0000256" key="1">
    <source>
        <dbReference type="SAM" id="Phobius"/>
    </source>
</evidence>
<feature type="transmembrane region" description="Helical" evidence="1">
    <location>
        <begin position="25"/>
        <end position="50"/>
    </location>
</feature>